<proteinExistence type="predicted"/>
<dbReference type="EMBL" id="JAUKUA010000003">
    <property type="protein sequence ID" value="KAK0719780.1"/>
    <property type="molecule type" value="Genomic_DNA"/>
</dbReference>
<protein>
    <submittedName>
        <fullName evidence="1">Uncharacterized protein</fullName>
    </submittedName>
</protein>
<organism evidence="1 2">
    <name type="scientific">Lasiosphaeris hirsuta</name>
    <dbReference type="NCBI Taxonomy" id="260670"/>
    <lineage>
        <taxon>Eukaryota</taxon>
        <taxon>Fungi</taxon>
        <taxon>Dikarya</taxon>
        <taxon>Ascomycota</taxon>
        <taxon>Pezizomycotina</taxon>
        <taxon>Sordariomycetes</taxon>
        <taxon>Sordariomycetidae</taxon>
        <taxon>Sordariales</taxon>
        <taxon>Lasiosphaeriaceae</taxon>
        <taxon>Lasiosphaeris</taxon>
    </lineage>
</organism>
<reference evidence="1" key="1">
    <citation type="submission" date="2023-06" db="EMBL/GenBank/DDBJ databases">
        <title>Genome-scale phylogeny and comparative genomics of the fungal order Sordariales.</title>
        <authorList>
            <consortium name="Lawrence Berkeley National Laboratory"/>
            <person name="Hensen N."/>
            <person name="Bonometti L."/>
            <person name="Westerberg I."/>
            <person name="Brannstrom I.O."/>
            <person name="Guillou S."/>
            <person name="Cros-Aarteil S."/>
            <person name="Calhoun S."/>
            <person name="Haridas S."/>
            <person name="Kuo A."/>
            <person name="Mondo S."/>
            <person name="Pangilinan J."/>
            <person name="Riley R."/>
            <person name="Labutti K."/>
            <person name="Andreopoulos B."/>
            <person name="Lipzen A."/>
            <person name="Chen C."/>
            <person name="Yanf M."/>
            <person name="Daum C."/>
            <person name="Ng V."/>
            <person name="Clum A."/>
            <person name="Steindorff A."/>
            <person name="Ohm R."/>
            <person name="Martin F."/>
            <person name="Silar P."/>
            <person name="Natvig D."/>
            <person name="Lalanne C."/>
            <person name="Gautier V."/>
            <person name="Ament-Velasquez S.L."/>
            <person name="Kruys A."/>
            <person name="Hutchinson M.I."/>
            <person name="Powell A.J."/>
            <person name="Barry K."/>
            <person name="Miller A.N."/>
            <person name="Grigoriev I.V."/>
            <person name="Debuchy R."/>
            <person name="Gladieux P."/>
            <person name="Thoren M.H."/>
            <person name="Johannesson H."/>
        </authorList>
    </citation>
    <scope>NUCLEOTIDE SEQUENCE</scope>
    <source>
        <strain evidence="1">SMH4607-1</strain>
    </source>
</reference>
<dbReference type="AlphaFoldDB" id="A0AA40DY12"/>
<accession>A0AA40DY12</accession>
<comment type="caution">
    <text evidence="1">The sequence shown here is derived from an EMBL/GenBank/DDBJ whole genome shotgun (WGS) entry which is preliminary data.</text>
</comment>
<sequence>MLDSSERVGLLEFLSAHVNGYRVILGHGIEPSLVTPFGLEIKAHSDGLVSIQRTGNVETVTTTHSDNKTFQYRVFPDYQTSLVWYDSRWPQNPRGEYHVDQDVLEERYPTWFERYNAWVSRYEEEFKRGNMAHDDVFPNAQSQSVWDLEGVLLSSWLCLQQDVNAVSYSTVPGVNVLAAGTLNDVATVFLQVTWVGSWP</sequence>
<name>A0AA40DY12_9PEZI</name>
<evidence type="ECO:0000313" key="2">
    <source>
        <dbReference type="Proteomes" id="UP001172102"/>
    </source>
</evidence>
<dbReference type="Proteomes" id="UP001172102">
    <property type="component" value="Unassembled WGS sequence"/>
</dbReference>
<gene>
    <name evidence="1" type="ORF">B0H67DRAFT_164397</name>
</gene>
<keyword evidence="2" id="KW-1185">Reference proteome</keyword>
<evidence type="ECO:0000313" key="1">
    <source>
        <dbReference type="EMBL" id="KAK0719780.1"/>
    </source>
</evidence>